<dbReference type="EMBL" id="VXIS01000018">
    <property type="protein sequence ID" value="KAA8913044.1"/>
    <property type="molecule type" value="Genomic_DNA"/>
</dbReference>
<reference evidence="3 4" key="1">
    <citation type="submission" date="2019-09" db="EMBL/GenBank/DDBJ databases">
        <title>Draft genome of the ectomycorrhizal ascomycete Sphaerosporella brunnea.</title>
        <authorList>
            <consortium name="DOE Joint Genome Institute"/>
            <person name="Benucci G.M."/>
            <person name="Marozzi G."/>
            <person name="Antonielli L."/>
            <person name="Sanchez S."/>
            <person name="Marco P."/>
            <person name="Wang X."/>
            <person name="Falini L.B."/>
            <person name="Barry K."/>
            <person name="Haridas S."/>
            <person name="Lipzen A."/>
            <person name="Labutti K."/>
            <person name="Grigoriev I.V."/>
            <person name="Murat C."/>
            <person name="Martin F."/>
            <person name="Albertini E."/>
            <person name="Donnini D."/>
            <person name="Bonito G."/>
        </authorList>
    </citation>
    <scope>NUCLEOTIDE SEQUENCE [LARGE SCALE GENOMIC DNA]</scope>
    <source>
        <strain evidence="3 4">Sb_GMNB300</strain>
    </source>
</reference>
<keyword evidence="4" id="KW-1185">Reference proteome</keyword>
<name>A0A5J5F8A2_9PEZI</name>
<dbReference type="Proteomes" id="UP000326924">
    <property type="component" value="Unassembled WGS sequence"/>
</dbReference>
<keyword evidence="1" id="KW-1133">Transmembrane helix</keyword>
<dbReference type="AlphaFoldDB" id="A0A5J5F8A2"/>
<organism evidence="3 4">
    <name type="scientific">Sphaerosporella brunnea</name>
    <dbReference type="NCBI Taxonomy" id="1250544"/>
    <lineage>
        <taxon>Eukaryota</taxon>
        <taxon>Fungi</taxon>
        <taxon>Dikarya</taxon>
        <taxon>Ascomycota</taxon>
        <taxon>Pezizomycotina</taxon>
        <taxon>Pezizomycetes</taxon>
        <taxon>Pezizales</taxon>
        <taxon>Pyronemataceae</taxon>
        <taxon>Sphaerosporella</taxon>
    </lineage>
</organism>
<comment type="caution">
    <text evidence="3">The sequence shown here is derived from an EMBL/GenBank/DDBJ whole genome shotgun (WGS) entry which is preliminary data.</text>
</comment>
<dbReference type="InterPro" id="IPR057229">
    <property type="entry name" value="DUF7907"/>
</dbReference>
<evidence type="ECO:0000256" key="1">
    <source>
        <dbReference type="SAM" id="Phobius"/>
    </source>
</evidence>
<keyword evidence="1" id="KW-0472">Membrane</keyword>
<evidence type="ECO:0000259" key="2">
    <source>
        <dbReference type="Pfam" id="PF25484"/>
    </source>
</evidence>
<gene>
    <name evidence="3" type="ORF">FN846DRAFT_931589</name>
</gene>
<dbReference type="Pfam" id="PF25484">
    <property type="entry name" value="DUF7907"/>
    <property type="match status" value="1"/>
</dbReference>
<keyword evidence="1" id="KW-0812">Transmembrane</keyword>
<dbReference type="OrthoDB" id="3518533at2759"/>
<sequence length="201" mass="22581">MLFDDSDVSGEANIRTSTLHQSWHHIIHNADNIMKLMFLFAFAAVLLSQQLVFATPFANTSKEFYLRTVVTQGPEKFNNLYPTSWHTGAGLSVPALRNYKSGSTKSYFNGTRLNADLGTEFPWGWIPEYWAYAAWSGVDINAGIGQEGFALDHGSVTYGVNNSWVACDWVYGVPQLFWFVSWYNTPLPCSCAKVKLIAEFI</sequence>
<protein>
    <recommendedName>
        <fullName evidence="2">DUF7907 domain-containing protein</fullName>
    </recommendedName>
</protein>
<proteinExistence type="predicted"/>
<dbReference type="InParanoid" id="A0A5J5F8A2"/>
<evidence type="ECO:0000313" key="4">
    <source>
        <dbReference type="Proteomes" id="UP000326924"/>
    </source>
</evidence>
<feature type="domain" description="DUF7907" evidence="2">
    <location>
        <begin position="61"/>
        <end position="200"/>
    </location>
</feature>
<accession>A0A5J5F8A2</accession>
<evidence type="ECO:0000313" key="3">
    <source>
        <dbReference type="EMBL" id="KAA8913044.1"/>
    </source>
</evidence>
<feature type="transmembrane region" description="Helical" evidence="1">
    <location>
        <begin position="36"/>
        <end position="58"/>
    </location>
</feature>